<evidence type="ECO:0000256" key="5">
    <source>
        <dbReference type="ARBA" id="ARBA00022844"/>
    </source>
</evidence>
<keyword evidence="4 6" id="KW-0167">Capsid protein</keyword>
<dbReference type="EMBL" id="MN165104">
    <property type="protein sequence ID" value="QJQ71590.1"/>
    <property type="molecule type" value="Genomic_DNA"/>
</dbReference>
<evidence type="ECO:0000313" key="7">
    <source>
        <dbReference type="EMBL" id="QJQ71590.1"/>
    </source>
</evidence>
<comment type="function">
    <text evidence="6">Self-assembles to form an icosahedral capsid.</text>
</comment>
<dbReference type="InterPro" id="IPR004219">
    <property type="entry name" value="TTvirus_Unk"/>
</dbReference>
<comment type="similarity">
    <text evidence="2 6">Belongs to the anelloviridae capsid protein family.</text>
</comment>
<dbReference type="GO" id="GO:0039615">
    <property type="term" value="C:T=1 icosahedral viral capsid"/>
    <property type="evidence" value="ECO:0007669"/>
    <property type="project" value="UniProtKB-UniRule"/>
</dbReference>
<evidence type="ECO:0000256" key="4">
    <source>
        <dbReference type="ARBA" id="ARBA00022561"/>
    </source>
</evidence>
<comment type="subcellular location">
    <subcellularLocation>
        <location evidence="1 6">Virion</location>
    </subcellularLocation>
</comment>
<evidence type="ECO:0000256" key="6">
    <source>
        <dbReference type="RuleBase" id="RU361230"/>
    </source>
</evidence>
<organism evidence="7">
    <name type="scientific">TTV-like mini virus</name>
    <dbReference type="NCBI Taxonomy" id="93678"/>
    <lineage>
        <taxon>Viruses</taxon>
        <taxon>Monodnaviria</taxon>
        <taxon>Shotokuvirae</taxon>
        <taxon>Commensaviricota</taxon>
        <taxon>Cardeaviricetes</taxon>
        <taxon>Sanitavirales</taxon>
        <taxon>Anelloviridae</taxon>
        <taxon>Betatorquevirus</taxon>
    </lineage>
</organism>
<sequence length="658" mass="78561">MPPFYFYRRKRGFYRRPRWRRWIRRRRPRTTIFRRFRRRNWVRRRRFFTRRRKKLTKLKLTQWQPKQIKKCRIKGILSLTTCGRGRTNHNSILTLESYVPESEPGGGGWSILQVTLRVLYDEYTAFRNWWTTSNQGLPLLRYIGGKLTFYRSQDTDYIVTVNTCPPFDVTRDIYLNTQPSRHIMNRQKILVPRLDRKYYKKPYIKKRIKPPSLFLNKWYFARDIYNIPFFTVTTSCCSLDQIFLPNNEISTNITFTSLNCDFFQNPQWGDLPETGYRPKYTGTMNTYLYATDSDAPTITGYIGLTPLFNTKTDTKGKPFTKNNFQNVTEELQNKEFWGNPFSIHNTHKRYVFGPYPKTNSNDQKQNENVVFTDLHEMYIKCRYNPFRDKGTGNKVYLKSTSLQQGSMLTLPQNEQTIIQDMPLWLIFWGWEDWILKSKPVQHLLQDYQIIIQSKYIHPQRSAYLILDKYFWDANADSPLTETDKANWHPKTEMQTETTELISKTGPLSPKINQTKSIQTHMFYNLFFKWGGCPAPMETITDPAAQETFPTPNNILQGLEIQDPKTPEQYYIYRFDERRDLLTGKATKRIRTHYEPDNYFTEFGAKDPETQETQQKIYEAPAQEESETQTYIAQLKRHQRDLQHRIHQLLKTPKLFPTQ</sequence>
<keyword evidence="3 6" id="KW-1140">T=1 icosahedral capsid protein</keyword>
<protein>
    <recommendedName>
        <fullName evidence="6">Capsid protein</fullName>
    </recommendedName>
</protein>
<evidence type="ECO:0000256" key="2">
    <source>
        <dbReference type="ARBA" id="ARBA00006131"/>
    </source>
</evidence>
<accession>A0A6M4DY59</accession>
<proteinExistence type="inferred from homology"/>
<keyword evidence="5 6" id="KW-0946">Virion</keyword>
<evidence type="ECO:0000256" key="3">
    <source>
        <dbReference type="ARBA" id="ARBA00022431"/>
    </source>
</evidence>
<name>A0A6M4DY59_9VIRU</name>
<evidence type="ECO:0000256" key="1">
    <source>
        <dbReference type="ARBA" id="ARBA00004328"/>
    </source>
</evidence>
<reference evidence="7" key="1">
    <citation type="submission" date="2019-07" db="EMBL/GenBank/DDBJ databases">
        <title>Diverse anelloviruses in bone marrow specimens from hematologic patients.</title>
        <authorList>
            <person name="Wang X."/>
            <person name="Zhang W."/>
        </authorList>
    </citation>
    <scope>NUCLEOTIDE SEQUENCE</scope>
    <source>
        <strain evidence="7">Chzj0656</strain>
    </source>
</reference>
<dbReference type="Pfam" id="PF02956">
    <property type="entry name" value="TT_ORF1"/>
    <property type="match status" value="1"/>
</dbReference>